<sequence>MGELQHKSSEKLLAAKASKASRLEHQYAQKTLVNEINGLNYELKRAVTEQESCRAQLREQAETLAIKERALAEVKMILEKMKTSHKEEMKMVQSRRRPPV</sequence>
<accession>A0A9D4FCI9</accession>
<organism evidence="1 2">
    <name type="scientific">Dreissena polymorpha</name>
    <name type="common">Zebra mussel</name>
    <name type="synonym">Mytilus polymorpha</name>
    <dbReference type="NCBI Taxonomy" id="45954"/>
    <lineage>
        <taxon>Eukaryota</taxon>
        <taxon>Metazoa</taxon>
        <taxon>Spiralia</taxon>
        <taxon>Lophotrochozoa</taxon>
        <taxon>Mollusca</taxon>
        <taxon>Bivalvia</taxon>
        <taxon>Autobranchia</taxon>
        <taxon>Heteroconchia</taxon>
        <taxon>Euheterodonta</taxon>
        <taxon>Imparidentia</taxon>
        <taxon>Neoheterodontei</taxon>
        <taxon>Myida</taxon>
        <taxon>Dreissenoidea</taxon>
        <taxon>Dreissenidae</taxon>
        <taxon>Dreissena</taxon>
    </lineage>
</organism>
<comment type="caution">
    <text evidence="1">The sequence shown here is derived from an EMBL/GenBank/DDBJ whole genome shotgun (WGS) entry which is preliminary data.</text>
</comment>
<dbReference type="Proteomes" id="UP000828390">
    <property type="component" value="Unassembled WGS sequence"/>
</dbReference>
<gene>
    <name evidence="1" type="ORF">DPMN_147627</name>
</gene>
<name>A0A9D4FCI9_DREPO</name>
<keyword evidence="2" id="KW-1185">Reference proteome</keyword>
<dbReference type="AlphaFoldDB" id="A0A9D4FCI9"/>
<proteinExistence type="predicted"/>
<reference evidence="1" key="1">
    <citation type="journal article" date="2019" name="bioRxiv">
        <title>The Genome of the Zebra Mussel, Dreissena polymorpha: A Resource for Invasive Species Research.</title>
        <authorList>
            <person name="McCartney M.A."/>
            <person name="Auch B."/>
            <person name="Kono T."/>
            <person name="Mallez S."/>
            <person name="Zhang Y."/>
            <person name="Obille A."/>
            <person name="Becker A."/>
            <person name="Abrahante J.E."/>
            <person name="Garbe J."/>
            <person name="Badalamenti J.P."/>
            <person name="Herman A."/>
            <person name="Mangelson H."/>
            <person name="Liachko I."/>
            <person name="Sullivan S."/>
            <person name="Sone E.D."/>
            <person name="Koren S."/>
            <person name="Silverstein K.A.T."/>
            <person name="Beckman K.B."/>
            <person name="Gohl D.M."/>
        </authorList>
    </citation>
    <scope>NUCLEOTIDE SEQUENCE</scope>
    <source>
        <strain evidence="1">Duluth1</strain>
        <tissue evidence="1">Whole animal</tissue>
    </source>
</reference>
<evidence type="ECO:0000313" key="1">
    <source>
        <dbReference type="EMBL" id="KAH3794096.1"/>
    </source>
</evidence>
<reference evidence="1" key="2">
    <citation type="submission" date="2020-11" db="EMBL/GenBank/DDBJ databases">
        <authorList>
            <person name="McCartney M.A."/>
            <person name="Auch B."/>
            <person name="Kono T."/>
            <person name="Mallez S."/>
            <person name="Becker A."/>
            <person name="Gohl D.M."/>
            <person name="Silverstein K.A.T."/>
            <person name="Koren S."/>
            <person name="Bechman K.B."/>
            <person name="Herman A."/>
            <person name="Abrahante J.E."/>
            <person name="Garbe J."/>
        </authorList>
    </citation>
    <scope>NUCLEOTIDE SEQUENCE</scope>
    <source>
        <strain evidence="1">Duluth1</strain>
        <tissue evidence="1">Whole animal</tissue>
    </source>
</reference>
<evidence type="ECO:0000313" key="2">
    <source>
        <dbReference type="Proteomes" id="UP000828390"/>
    </source>
</evidence>
<dbReference type="EMBL" id="JAIWYP010000007">
    <property type="protein sequence ID" value="KAH3794096.1"/>
    <property type="molecule type" value="Genomic_DNA"/>
</dbReference>
<protein>
    <submittedName>
        <fullName evidence="1">Uncharacterized protein</fullName>
    </submittedName>
</protein>